<dbReference type="InterPro" id="IPR032770">
    <property type="entry name" value="DUF4537"/>
</dbReference>
<dbReference type="KEGG" id="egl:EGR_09564"/>
<dbReference type="EMBL" id="APAU02000153">
    <property type="protein sequence ID" value="EUB55585.1"/>
    <property type="molecule type" value="Genomic_DNA"/>
</dbReference>
<evidence type="ECO:0000313" key="3">
    <source>
        <dbReference type="EMBL" id="EUB55585.1"/>
    </source>
</evidence>
<sequence length="712" mass="79061">MLTLNSDVLALNRADGCMHMGRIADFLDDKNALIRFRSSAKTQEVPSHLCLPVKGFTINHSLELNDPVLVRMQNMQTGLQCWVPGHVADTARNSMDRCQALNLNYSIQLFYGSCRLFRNRDTVKISPQLHDALVNYIINLNVDDRGNCKRATNAKPKPSRSTVTKRKKHSGKSVEMVRQPSVSSTQLKEKTTQFAKPLISPANHGDPIRGASHRRLSKLDFLSKISSPHFKKQRTTMETNKKDDSSRNRQKFGPFEKKGLGELVESPPPSPTDRVWTRATNSLTSSANPSADNADDFADGYEEFDEWDKTYTPTSSILGLTDPEKEAVAVQEDASVAVDLPKANCRLTVSASINRSEESSKTCADSKFVDVTLFPEGKSGSYQQTVNLTIPHGGRHGSGGSGVVKVVEVPFAEKHLINVEQFLIQESDERYVVTDDCEESRSGETTATVEAEPITPTRSTDQPVCLGASMDCIPGDERVLEMSSLRPSKASVIEGLSSLEPHPGVERLTVHVPERFSTPLCHEACQIESIPKFSASNFMLKCLTVERYLLAVVKGLASFSGERVVLKTLEAVECVNHLQLIFVEALELRSSVKASLNTHRGRELCLKKREKAEAGNNSSTPQNALAQKSRIRHRDEKKRLLGTELDHWTRQCLEKIPPQELADGVSKGKHSFEGDNDLEPCAPIIAQGVSELERRLHSAFLTPRRRRIRAFN</sequence>
<dbReference type="CTD" id="36345279"/>
<keyword evidence="5" id="KW-1185">Reference proteome</keyword>
<evidence type="ECO:0000313" key="4">
    <source>
        <dbReference type="EMBL" id="EUB55587.1"/>
    </source>
</evidence>
<organism evidence="4 5">
    <name type="scientific">Echinococcus granulosus</name>
    <name type="common">Hydatid tapeworm</name>
    <dbReference type="NCBI Taxonomy" id="6210"/>
    <lineage>
        <taxon>Eukaryota</taxon>
        <taxon>Metazoa</taxon>
        <taxon>Spiralia</taxon>
        <taxon>Lophotrochozoa</taxon>
        <taxon>Platyhelminthes</taxon>
        <taxon>Cestoda</taxon>
        <taxon>Eucestoda</taxon>
        <taxon>Cyclophyllidea</taxon>
        <taxon>Taeniidae</taxon>
        <taxon>Echinococcus</taxon>
        <taxon>Echinococcus granulosus group</taxon>
    </lineage>
</organism>
<evidence type="ECO:0000313" key="5">
    <source>
        <dbReference type="Proteomes" id="UP000019149"/>
    </source>
</evidence>
<evidence type="ECO:0000259" key="2">
    <source>
        <dbReference type="Pfam" id="PF15057"/>
    </source>
</evidence>
<dbReference type="STRING" id="6210.W6UAU0"/>
<accession>W6UAU0</accession>
<feature type="region of interest" description="Disordered" evidence="1">
    <location>
        <begin position="148"/>
        <end position="210"/>
    </location>
</feature>
<dbReference type="GeneID" id="36345279"/>
<gene>
    <name evidence="3" type="ORF">EGR_09564</name>
    <name evidence="4" type="ORF">EGR_09566</name>
</gene>
<feature type="domain" description="DUF4537" evidence="2">
    <location>
        <begin position="5"/>
        <end position="135"/>
    </location>
</feature>
<feature type="region of interest" description="Disordered" evidence="1">
    <location>
        <begin position="227"/>
        <end position="276"/>
    </location>
</feature>
<dbReference type="AlphaFoldDB" id="W6UAU0"/>
<dbReference type="RefSeq" id="XP_024346781.1">
    <property type="nucleotide sequence ID" value="XM_024498813.1"/>
</dbReference>
<name>W6UAU0_ECHGR</name>
<feature type="compositionally biased region" description="Polar residues" evidence="1">
    <location>
        <begin position="615"/>
        <end position="626"/>
    </location>
</feature>
<evidence type="ECO:0000256" key="1">
    <source>
        <dbReference type="SAM" id="MobiDB-lite"/>
    </source>
</evidence>
<dbReference type="OrthoDB" id="6255377at2759"/>
<protein>
    <recommendedName>
        <fullName evidence="2">DUF4537 domain-containing protein</fullName>
    </recommendedName>
</protein>
<proteinExistence type="predicted"/>
<dbReference type="Pfam" id="PF15057">
    <property type="entry name" value="DUF4537"/>
    <property type="match status" value="1"/>
</dbReference>
<dbReference type="EMBL" id="APAU02000153">
    <property type="protein sequence ID" value="EUB55587.1"/>
    <property type="molecule type" value="Genomic_DNA"/>
</dbReference>
<dbReference type="OMA" id="HEACQVE"/>
<dbReference type="Proteomes" id="UP000019149">
    <property type="component" value="Unassembled WGS sequence"/>
</dbReference>
<reference evidence="4 5" key="1">
    <citation type="journal article" date="2013" name="Nat. Genet.">
        <title>The genome of the hydatid tapeworm Echinococcus granulosus.</title>
        <authorList>
            <person name="Zheng H."/>
            <person name="Zhang W."/>
            <person name="Zhang L."/>
            <person name="Zhang Z."/>
            <person name="Li J."/>
            <person name="Lu G."/>
            <person name="Zhu Y."/>
            <person name="Wang Y."/>
            <person name="Huang Y."/>
            <person name="Liu J."/>
            <person name="Kang H."/>
            <person name="Chen J."/>
            <person name="Wang L."/>
            <person name="Chen A."/>
            <person name="Yu S."/>
            <person name="Gao Z."/>
            <person name="Jin L."/>
            <person name="Gu W."/>
            <person name="Wang Z."/>
            <person name="Zhao L."/>
            <person name="Shi B."/>
            <person name="Wen H."/>
            <person name="Lin R."/>
            <person name="Jones M.K."/>
            <person name="Brejova B."/>
            <person name="Vinar T."/>
            <person name="Zhao G."/>
            <person name="McManus D.P."/>
            <person name="Chen Z."/>
            <person name="Zhou Y."/>
            <person name="Wang S."/>
        </authorList>
    </citation>
    <scope>NUCLEOTIDE SEQUENCE [LARGE SCALE GENOMIC DNA]</scope>
</reference>
<feature type="region of interest" description="Disordered" evidence="1">
    <location>
        <begin position="609"/>
        <end position="631"/>
    </location>
</feature>
<comment type="caution">
    <text evidence="4">The sequence shown here is derived from an EMBL/GenBank/DDBJ whole genome shotgun (WGS) entry which is preliminary data.</text>
</comment>